<dbReference type="RefSeq" id="XP_022110164.1">
    <property type="nucleotide sequence ID" value="XM_022254472.1"/>
</dbReference>
<evidence type="ECO:0000313" key="3">
    <source>
        <dbReference type="RefSeq" id="XP_022110164.1"/>
    </source>
</evidence>
<dbReference type="GO" id="GO:0000175">
    <property type="term" value="F:3'-5'-RNA exonuclease activity"/>
    <property type="evidence" value="ECO:0007669"/>
    <property type="project" value="InterPro"/>
</dbReference>
<dbReference type="Proteomes" id="UP000694845">
    <property type="component" value="Unplaced"/>
</dbReference>
<name>A0A8B7ZXM5_ACAPL</name>
<organism evidence="2 3">
    <name type="scientific">Acanthaster planci</name>
    <name type="common">Crown-of-thorns starfish</name>
    <dbReference type="NCBI Taxonomy" id="133434"/>
    <lineage>
        <taxon>Eukaryota</taxon>
        <taxon>Metazoa</taxon>
        <taxon>Echinodermata</taxon>
        <taxon>Eleutherozoa</taxon>
        <taxon>Asterozoa</taxon>
        <taxon>Asteroidea</taxon>
        <taxon>Valvatacea</taxon>
        <taxon>Valvatida</taxon>
        <taxon>Acanthasteridae</taxon>
        <taxon>Acanthaster</taxon>
    </lineage>
</organism>
<gene>
    <name evidence="3" type="primary">LOC110989821</name>
</gene>
<evidence type="ECO:0000256" key="1">
    <source>
        <dbReference type="ARBA" id="ARBA00022722"/>
    </source>
</evidence>
<dbReference type="AlphaFoldDB" id="A0A8B7ZXM5"/>
<keyword evidence="1" id="KW-0540">Nuclease</keyword>
<evidence type="ECO:0000313" key="2">
    <source>
        <dbReference type="Proteomes" id="UP000694845"/>
    </source>
</evidence>
<dbReference type="GeneID" id="110989821"/>
<dbReference type="InterPro" id="IPR022894">
    <property type="entry name" value="Oligoribonuclease"/>
</dbReference>
<proteinExistence type="predicted"/>
<reference evidence="3" key="1">
    <citation type="submission" date="2025-08" db="UniProtKB">
        <authorList>
            <consortium name="RefSeq"/>
        </authorList>
    </citation>
    <scope>IDENTIFICATION</scope>
</reference>
<dbReference type="PANTHER" id="PTHR11046">
    <property type="entry name" value="OLIGORIBONUCLEASE, MITOCHONDRIAL"/>
    <property type="match status" value="1"/>
</dbReference>
<protein>
    <submittedName>
        <fullName evidence="3">LOW QUALITY PROTEIN: uncharacterized protein LOC110989821</fullName>
    </submittedName>
</protein>
<accession>A0A8B7ZXM5</accession>
<dbReference type="OMA" id="IMELCCE"/>
<sequence>MELKSVKTELAILEAEHSMMISEKLELRRDVPGRPYTNDVDKCIMELCCELNVPTTKVGEVIGAVCRHIFKKDNIDNLPSASTANNMVDQAHVLSKLQMAEGIIGSERWDLHGDGTSRDGKKILGQQVTLNSGKTLSGGFSAVAVEDGVTLLDNIIAMMEELSDLYGGEEKEEVYKKMKKMFATMSDRSSVNKAFNNRLESYRASLLGDKSVGLHFLYCNAHFLLGLSNNCEGVLKELQKDLVNEKGQGIGRDAEVKFGRFSSSGESAAARYIRTACDVLGPRGDQKNGCRTKWVAFCSETLGVNSEVSSFRMNLLQ</sequence>
<dbReference type="KEGG" id="aplc:110989821"/>
<dbReference type="PANTHER" id="PTHR11046:SF29">
    <property type="match status" value="1"/>
</dbReference>
<dbReference type="OrthoDB" id="6141694at2759"/>
<keyword evidence="2" id="KW-1185">Reference proteome</keyword>
<keyword evidence="1" id="KW-0378">Hydrolase</keyword>